<reference evidence="2" key="1">
    <citation type="journal article" date="2020" name="Stud. Mycol.">
        <title>101 Dothideomycetes genomes: a test case for predicting lifestyles and emergence of pathogens.</title>
        <authorList>
            <person name="Haridas S."/>
            <person name="Albert R."/>
            <person name="Binder M."/>
            <person name="Bloem J."/>
            <person name="Labutti K."/>
            <person name="Salamov A."/>
            <person name="Andreopoulos B."/>
            <person name="Baker S."/>
            <person name="Barry K."/>
            <person name="Bills G."/>
            <person name="Bluhm B."/>
            <person name="Cannon C."/>
            <person name="Castanera R."/>
            <person name="Culley D."/>
            <person name="Daum C."/>
            <person name="Ezra D."/>
            <person name="Gonzalez J."/>
            <person name="Henrissat B."/>
            <person name="Kuo A."/>
            <person name="Liang C."/>
            <person name="Lipzen A."/>
            <person name="Lutzoni F."/>
            <person name="Magnuson J."/>
            <person name="Mondo S."/>
            <person name="Nolan M."/>
            <person name="Ohm R."/>
            <person name="Pangilinan J."/>
            <person name="Park H.-J."/>
            <person name="Ramirez L."/>
            <person name="Alfaro M."/>
            <person name="Sun H."/>
            <person name="Tritt A."/>
            <person name="Yoshinaga Y."/>
            <person name="Zwiers L.-H."/>
            <person name="Turgeon B."/>
            <person name="Goodwin S."/>
            <person name="Spatafora J."/>
            <person name="Crous P."/>
            <person name="Grigoriev I."/>
        </authorList>
    </citation>
    <scope>NUCLEOTIDE SEQUENCE</scope>
    <source>
        <strain evidence="2">CBS 119925</strain>
    </source>
</reference>
<evidence type="ECO:0000313" key="2">
    <source>
        <dbReference type="EMBL" id="KAF2749347.1"/>
    </source>
</evidence>
<proteinExistence type="predicted"/>
<protein>
    <submittedName>
        <fullName evidence="2">Uncharacterized protein</fullName>
    </submittedName>
</protein>
<keyword evidence="1" id="KW-0175">Coiled coil</keyword>
<sequence length="547" mass="62005">MATAGKYIPSVALLRAISRPRPSRCPFTRNIPVQAVRGKRTATKRPEPKAPPNIRKLMKAIGKQFGEKDEGGTLGDEVGKGFIKEISWYEQDLDRGTPPVLVSSISTQEQVALERKKWEMLEEDARNPDYDDTELKKLMLDDLMHDPSFADLKGPLKAWRDRIEEEQKLIEAYEKGEIPGAKELVDSHMVTRMHEWAQDMLDNPGFAAARDELLEFQAKLPDVVNSEVGNGFDEAAARLDKKLREIPAVLRKVEELEKQEQDELDEEERLMTEKIGSGPDSGLQQESEHLDAVLRQTKELMAAMGGNKAIEDEIQALLDEDPLANVEANGERGIEDKQGFDFNELIEQLAKLKSEPVEEEEDEPEELNDPKIAAMVDKMIADPLLLQKLAMVKKHVERKKTGEVDHPLAPDPETLDPSRLATYRDRLLLAEKDPEHIAGLRRLQVHLLPPFNVAPALKNLNEALKLSYLGASDDVRRILWRSYMKARTVPTLLQNLPDDVWDMLWYSQAVKWGSNQNRENHLRILLRDLRSVGRDGPPTSPESFAEE</sequence>
<dbReference type="Proteomes" id="UP000799440">
    <property type="component" value="Unassembled WGS sequence"/>
</dbReference>
<accession>A0A6A6VJP8</accession>
<gene>
    <name evidence="2" type="ORF">M011DRAFT_398354</name>
</gene>
<keyword evidence="3" id="KW-1185">Reference proteome</keyword>
<evidence type="ECO:0000256" key="1">
    <source>
        <dbReference type="SAM" id="Coils"/>
    </source>
</evidence>
<organism evidence="2 3">
    <name type="scientific">Sporormia fimetaria CBS 119925</name>
    <dbReference type="NCBI Taxonomy" id="1340428"/>
    <lineage>
        <taxon>Eukaryota</taxon>
        <taxon>Fungi</taxon>
        <taxon>Dikarya</taxon>
        <taxon>Ascomycota</taxon>
        <taxon>Pezizomycotina</taxon>
        <taxon>Dothideomycetes</taxon>
        <taxon>Pleosporomycetidae</taxon>
        <taxon>Pleosporales</taxon>
        <taxon>Sporormiaceae</taxon>
        <taxon>Sporormia</taxon>
    </lineage>
</organism>
<dbReference type="AlphaFoldDB" id="A0A6A6VJP8"/>
<evidence type="ECO:0000313" key="3">
    <source>
        <dbReference type="Proteomes" id="UP000799440"/>
    </source>
</evidence>
<feature type="coiled-coil region" evidence="1">
    <location>
        <begin position="239"/>
        <end position="273"/>
    </location>
</feature>
<dbReference type="OrthoDB" id="7984201at2759"/>
<name>A0A6A6VJP8_9PLEO</name>
<dbReference type="EMBL" id="MU006566">
    <property type="protein sequence ID" value="KAF2749347.1"/>
    <property type="molecule type" value="Genomic_DNA"/>
</dbReference>